<proteinExistence type="predicted"/>
<comment type="caution">
    <text evidence="1">The sequence shown here is derived from an EMBL/GenBank/DDBJ whole genome shotgun (WGS) entry which is preliminary data.</text>
</comment>
<sequence length="274" mass="29662">NNGSRQQKGDTPDRQTSRGSNGARGKWTHDLFERSGDINDRLGKAARRPPPVTERVSSVKNINSRIGSGPMTTINTGATRVISIAGRGRDTIPYNEFRVVWVSGVPGSFTQEKIEGVFGDVGRIDAVRMAIDGSGRFVGKAEIVYHLAEDARSAIQVFDGEMLYGTDDVRVQKLTITYSSIANADYIDGLKHKQTRGDQQHRQQQRSRDGYNNQRNGGSGGGGGAARRHQDNGDNRPTPTTEQLDADLDAYMGGSEDASNESAPPNADTRAAEA</sequence>
<name>A0ACC1LUN4_9FUNG</name>
<keyword evidence="2" id="KW-1185">Reference proteome</keyword>
<organism evidence="1 2">
    <name type="scientific">Coemansia aciculifera</name>
    <dbReference type="NCBI Taxonomy" id="417176"/>
    <lineage>
        <taxon>Eukaryota</taxon>
        <taxon>Fungi</taxon>
        <taxon>Fungi incertae sedis</taxon>
        <taxon>Zoopagomycota</taxon>
        <taxon>Kickxellomycotina</taxon>
        <taxon>Kickxellomycetes</taxon>
        <taxon>Kickxellales</taxon>
        <taxon>Kickxellaceae</taxon>
        <taxon>Coemansia</taxon>
    </lineage>
</organism>
<evidence type="ECO:0000313" key="2">
    <source>
        <dbReference type="Proteomes" id="UP001139981"/>
    </source>
</evidence>
<dbReference type="Proteomes" id="UP001139981">
    <property type="component" value="Unassembled WGS sequence"/>
</dbReference>
<reference evidence="1" key="1">
    <citation type="submission" date="2022-07" db="EMBL/GenBank/DDBJ databases">
        <title>Phylogenomic reconstructions and comparative analyses of Kickxellomycotina fungi.</title>
        <authorList>
            <person name="Reynolds N.K."/>
            <person name="Stajich J.E."/>
            <person name="Barry K."/>
            <person name="Grigoriev I.V."/>
            <person name="Crous P."/>
            <person name="Smith M.E."/>
        </authorList>
    </citation>
    <scope>NUCLEOTIDE SEQUENCE</scope>
    <source>
        <strain evidence="1">CBS 190363</strain>
    </source>
</reference>
<protein>
    <submittedName>
        <fullName evidence="1">Uncharacterized protein</fullName>
    </submittedName>
</protein>
<gene>
    <name evidence="1" type="ORF">IWW38_005819</name>
</gene>
<evidence type="ECO:0000313" key="1">
    <source>
        <dbReference type="EMBL" id="KAJ2881286.1"/>
    </source>
</evidence>
<feature type="non-terminal residue" evidence="1">
    <location>
        <position position="1"/>
    </location>
</feature>
<dbReference type="EMBL" id="JANBVB010002961">
    <property type="protein sequence ID" value="KAJ2881286.1"/>
    <property type="molecule type" value="Genomic_DNA"/>
</dbReference>
<accession>A0ACC1LUN4</accession>